<dbReference type="EMBL" id="BART01006833">
    <property type="protein sequence ID" value="GAG70476.1"/>
    <property type="molecule type" value="Genomic_DNA"/>
</dbReference>
<protein>
    <recommendedName>
        <fullName evidence="3">S1 motif domain-containing protein</fullName>
    </recommendedName>
</protein>
<feature type="compositionally biased region" description="Acidic residues" evidence="1">
    <location>
        <begin position="33"/>
        <end position="45"/>
    </location>
</feature>
<dbReference type="AlphaFoldDB" id="X1BER9"/>
<feature type="non-terminal residue" evidence="2">
    <location>
        <position position="1"/>
    </location>
</feature>
<evidence type="ECO:0008006" key="3">
    <source>
        <dbReference type="Google" id="ProtNLM"/>
    </source>
</evidence>
<name>X1BER9_9ZZZZ</name>
<sequence length="77" mass="8321">WEGEKIECRVLSVDPAEQRLSLSLKALNKTEPAPEEDSSGDEDDMPASSEKQKKKSNAALKGGTSGQSDGARFGLKW</sequence>
<reference evidence="2" key="1">
    <citation type="journal article" date="2014" name="Front. Microbiol.">
        <title>High frequency of phylogenetically diverse reductive dehalogenase-homologous genes in deep subseafloor sedimentary metagenomes.</title>
        <authorList>
            <person name="Kawai M."/>
            <person name="Futagami T."/>
            <person name="Toyoda A."/>
            <person name="Takaki Y."/>
            <person name="Nishi S."/>
            <person name="Hori S."/>
            <person name="Arai W."/>
            <person name="Tsubouchi T."/>
            <person name="Morono Y."/>
            <person name="Uchiyama I."/>
            <person name="Ito T."/>
            <person name="Fujiyama A."/>
            <person name="Inagaki F."/>
            <person name="Takami H."/>
        </authorList>
    </citation>
    <scope>NUCLEOTIDE SEQUENCE</scope>
    <source>
        <strain evidence="2">Expedition CK06-06</strain>
    </source>
</reference>
<comment type="caution">
    <text evidence="2">The sequence shown here is derived from an EMBL/GenBank/DDBJ whole genome shotgun (WGS) entry which is preliminary data.</text>
</comment>
<gene>
    <name evidence="2" type="ORF">S01H4_15597</name>
</gene>
<accession>X1BER9</accession>
<dbReference type="Gene3D" id="2.40.50.140">
    <property type="entry name" value="Nucleic acid-binding proteins"/>
    <property type="match status" value="1"/>
</dbReference>
<organism evidence="2">
    <name type="scientific">marine sediment metagenome</name>
    <dbReference type="NCBI Taxonomy" id="412755"/>
    <lineage>
        <taxon>unclassified sequences</taxon>
        <taxon>metagenomes</taxon>
        <taxon>ecological metagenomes</taxon>
    </lineage>
</organism>
<feature type="region of interest" description="Disordered" evidence="1">
    <location>
        <begin position="24"/>
        <end position="77"/>
    </location>
</feature>
<proteinExistence type="predicted"/>
<evidence type="ECO:0000313" key="2">
    <source>
        <dbReference type="EMBL" id="GAG70476.1"/>
    </source>
</evidence>
<evidence type="ECO:0000256" key="1">
    <source>
        <dbReference type="SAM" id="MobiDB-lite"/>
    </source>
</evidence>
<dbReference type="InterPro" id="IPR012340">
    <property type="entry name" value="NA-bd_OB-fold"/>
</dbReference>